<dbReference type="EMBL" id="LN885086">
    <property type="protein sequence ID" value="CUQ67038.1"/>
    <property type="molecule type" value="Genomic_DNA"/>
</dbReference>
<protein>
    <recommendedName>
        <fullName evidence="9">Tryptophan synthase alpha chain</fullName>
        <ecNumber evidence="9">4.2.1.20</ecNumber>
    </recommendedName>
</protein>
<comment type="function">
    <text evidence="1 9">The alpha subunit is responsible for the aldol cleavage of indoleglycerol phosphate to indole and glyceraldehyde 3-phosphate.</text>
</comment>
<evidence type="ECO:0000313" key="12">
    <source>
        <dbReference type="EMBL" id="CUQ67038.1"/>
    </source>
</evidence>
<sequence length="294" mass="31826">MIGSSHRQSKRVRTSSRPKLPPSHGRPDSHRLDATFRRLKDEKKKALIVYLMAGDPSLEATEKLVLALEQAGADVIELGVPFSDPIADGPVIQRAAQRALGNGTSLRSILDMVKSLRQRTTIPIVLMLYYNSICAMGYQAFCQAAKDAGVDGVIVPDMPPDEAEPLKGPAEEAGLRLIFLLAPTSTKDRRTFVARQSHGFVYYVSLTGITGSKLTDVADVAQNVEKIRKVASAPIAVGFGVATPEDAARLSRFADGVIVGSAVVRRIEECRQAPGMVEQVAEFVKSLKTAMTQR</sequence>
<dbReference type="Gene3D" id="3.20.20.70">
    <property type="entry name" value="Aldolase class I"/>
    <property type="match status" value="1"/>
</dbReference>
<dbReference type="PROSITE" id="PS00167">
    <property type="entry name" value="TRP_SYNTHASE_ALPHA"/>
    <property type="match status" value="1"/>
</dbReference>
<proteinExistence type="inferred from homology"/>
<dbReference type="KEGG" id="nio:NITINOP_2066"/>
<dbReference type="AlphaFoldDB" id="A0A0S4KV66"/>
<keyword evidence="5 9" id="KW-0822">Tryptophan biosynthesis</keyword>
<gene>
    <name evidence="9 12" type="primary">trpA</name>
    <name evidence="12" type="ORF">NITINOP_2066</name>
</gene>
<evidence type="ECO:0000256" key="6">
    <source>
        <dbReference type="ARBA" id="ARBA00023141"/>
    </source>
</evidence>
<comment type="pathway">
    <text evidence="2 9">Amino-acid biosynthesis; L-tryptophan biosynthesis; L-tryptophan from chorismate: step 5/5.</text>
</comment>
<dbReference type="Pfam" id="PF00290">
    <property type="entry name" value="Trp_syntA"/>
    <property type="match status" value="1"/>
</dbReference>
<feature type="active site" description="Proton acceptor" evidence="9">
    <location>
        <position position="77"/>
    </location>
</feature>
<dbReference type="Proteomes" id="UP000066284">
    <property type="component" value="Chromosome 1"/>
</dbReference>
<evidence type="ECO:0000256" key="3">
    <source>
        <dbReference type="ARBA" id="ARBA00011270"/>
    </source>
</evidence>
<dbReference type="CDD" id="cd04724">
    <property type="entry name" value="Tryptophan_synthase_alpha"/>
    <property type="match status" value="1"/>
</dbReference>
<evidence type="ECO:0000256" key="7">
    <source>
        <dbReference type="ARBA" id="ARBA00023239"/>
    </source>
</evidence>
<feature type="region of interest" description="Disordered" evidence="11">
    <location>
        <begin position="1"/>
        <end position="30"/>
    </location>
</feature>
<comment type="catalytic activity">
    <reaction evidence="8 9">
        <text>(1S,2R)-1-C-(indol-3-yl)glycerol 3-phosphate + L-serine = D-glyceraldehyde 3-phosphate + L-tryptophan + H2O</text>
        <dbReference type="Rhea" id="RHEA:10532"/>
        <dbReference type="ChEBI" id="CHEBI:15377"/>
        <dbReference type="ChEBI" id="CHEBI:33384"/>
        <dbReference type="ChEBI" id="CHEBI:57912"/>
        <dbReference type="ChEBI" id="CHEBI:58866"/>
        <dbReference type="ChEBI" id="CHEBI:59776"/>
        <dbReference type="EC" id="4.2.1.20"/>
    </reaction>
</comment>
<keyword evidence="13" id="KW-1185">Reference proteome</keyword>
<evidence type="ECO:0000256" key="2">
    <source>
        <dbReference type="ARBA" id="ARBA00004733"/>
    </source>
</evidence>
<evidence type="ECO:0000256" key="9">
    <source>
        <dbReference type="HAMAP-Rule" id="MF_00131"/>
    </source>
</evidence>
<organism evidence="12 13">
    <name type="scientific">Candidatus Nitrospira inopinata</name>
    <dbReference type="NCBI Taxonomy" id="1715989"/>
    <lineage>
        <taxon>Bacteria</taxon>
        <taxon>Pseudomonadati</taxon>
        <taxon>Nitrospirota</taxon>
        <taxon>Nitrospiria</taxon>
        <taxon>Nitrospirales</taxon>
        <taxon>Nitrospiraceae</taxon>
        <taxon>Nitrospira</taxon>
    </lineage>
</organism>
<evidence type="ECO:0000256" key="4">
    <source>
        <dbReference type="ARBA" id="ARBA00022605"/>
    </source>
</evidence>
<dbReference type="InterPro" id="IPR013785">
    <property type="entry name" value="Aldolase_TIM"/>
</dbReference>
<comment type="subunit">
    <text evidence="3 9">Tetramer of two alpha and two beta chains.</text>
</comment>
<dbReference type="STRING" id="1715989.NITINOP_2066"/>
<dbReference type="UniPathway" id="UPA00035">
    <property type="reaction ID" value="UER00044"/>
</dbReference>
<dbReference type="SUPFAM" id="SSF51366">
    <property type="entry name" value="Ribulose-phoshate binding barrel"/>
    <property type="match status" value="1"/>
</dbReference>
<dbReference type="InterPro" id="IPR002028">
    <property type="entry name" value="Trp_synthase_suA"/>
</dbReference>
<dbReference type="EC" id="4.2.1.20" evidence="9"/>
<dbReference type="GO" id="GO:0004834">
    <property type="term" value="F:tryptophan synthase activity"/>
    <property type="evidence" value="ECO:0007669"/>
    <property type="project" value="UniProtKB-UniRule"/>
</dbReference>
<evidence type="ECO:0000256" key="1">
    <source>
        <dbReference type="ARBA" id="ARBA00003365"/>
    </source>
</evidence>
<name>A0A0S4KV66_9BACT</name>
<reference evidence="13" key="1">
    <citation type="submission" date="2015-09" db="EMBL/GenBank/DDBJ databases">
        <authorList>
            <person name="Daims H."/>
        </authorList>
    </citation>
    <scope>NUCLEOTIDE SEQUENCE [LARGE SCALE GENOMIC DNA]</scope>
</reference>
<evidence type="ECO:0000256" key="5">
    <source>
        <dbReference type="ARBA" id="ARBA00022822"/>
    </source>
</evidence>
<accession>A0A0S4KV66</accession>
<comment type="similarity">
    <text evidence="9 10">Belongs to the TrpA family.</text>
</comment>
<evidence type="ECO:0000256" key="10">
    <source>
        <dbReference type="RuleBase" id="RU003662"/>
    </source>
</evidence>
<evidence type="ECO:0000313" key="13">
    <source>
        <dbReference type="Proteomes" id="UP000066284"/>
    </source>
</evidence>
<dbReference type="InterPro" id="IPR018204">
    <property type="entry name" value="Trp_synthase_alpha_AS"/>
</dbReference>
<dbReference type="PANTHER" id="PTHR43406">
    <property type="entry name" value="TRYPTOPHAN SYNTHASE, ALPHA CHAIN"/>
    <property type="match status" value="1"/>
</dbReference>
<evidence type="ECO:0000256" key="11">
    <source>
        <dbReference type="SAM" id="MobiDB-lite"/>
    </source>
</evidence>
<keyword evidence="6 9" id="KW-0057">Aromatic amino acid biosynthesis</keyword>
<feature type="compositionally biased region" description="Basic residues" evidence="11">
    <location>
        <begin position="7"/>
        <end position="16"/>
    </location>
</feature>
<dbReference type="PANTHER" id="PTHR43406:SF1">
    <property type="entry name" value="TRYPTOPHAN SYNTHASE ALPHA CHAIN, CHLOROPLASTIC"/>
    <property type="match status" value="1"/>
</dbReference>
<dbReference type="HAMAP" id="MF_00131">
    <property type="entry name" value="Trp_synth_alpha"/>
    <property type="match status" value="1"/>
</dbReference>
<dbReference type="FunFam" id="3.20.20.70:FF:000037">
    <property type="entry name" value="Tryptophan synthase alpha chain"/>
    <property type="match status" value="1"/>
</dbReference>
<keyword evidence="7 9" id="KW-0456">Lyase</keyword>
<dbReference type="NCBIfam" id="TIGR00262">
    <property type="entry name" value="trpA"/>
    <property type="match status" value="1"/>
</dbReference>
<dbReference type="GO" id="GO:0005829">
    <property type="term" value="C:cytosol"/>
    <property type="evidence" value="ECO:0007669"/>
    <property type="project" value="TreeGrafter"/>
</dbReference>
<dbReference type="InterPro" id="IPR011060">
    <property type="entry name" value="RibuloseP-bd_barrel"/>
</dbReference>
<feature type="active site" description="Proton acceptor" evidence="9">
    <location>
        <position position="88"/>
    </location>
</feature>
<keyword evidence="4 9" id="KW-0028">Amino-acid biosynthesis</keyword>
<evidence type="ECO:0000256" key="8">
    <source>
        <dbReference type="ARBA" id="ARBA00049047"/>
    </source>
</evidence>